<proteinExistence type="predicted"/>
<comment type="caution">
    <text evidence="1">The sequence shown here is derived from an EMBL/GenBank/DDBJ whole genome shotgun (WGS) entry which is preliminary data.</text>
</comment>
<reference evidence="1 2" key="1">
    <citation type="submission" date="2018-03" db="EMBL/GenBank/DDBJ databases">
        <title>Draft genome of Nitrosomonas supralitoralis APG5.</title>
        <authorList>
            <person name="Urakawa H."/>
            <person name="Lopez J.V."/>
        </authorList>
    </citation>
    <scope>NUCLEOTIDE SEQUENCE [LARGE SCALE GENOMIC DNA]</scope>
    <source>
        <strain evidence="1 2">APG5</strain>
    </source>
</reference>
<sequence>MNQESFTWRGYDEGLPAHRTLQGFLVMDVQYSSRHADELLAGIQTYLQGKREQFDGSGNGYEFECRPEGLYIDCLYEGDPDTPITVEYSTVLQALTEWSQMCKNL</sequence>
<accession>A0A2P7NTD3</accession>
<name>A0A2P7NTD3_9PROT</name>
<organism evidence="1 2">
    <name type="scientific">Nitrosomonas supralitoralis</name>
    <dbReference type="NCBI Taxonomy" id="2116706"/>
    <lineage>
        <taxon>Bacteria</taxon>
        <taxon>Pseudomonadati</taxon>
        <taxon>Pseudomonadota</taxon>
        <taxon>Betaproteobacteria</taxon>
        <taxon>Nitrosomonadales</taxon>
        <taxon>Nitrosomonadaceae</taxon>
        <taxon>Nitrosomonas</taxon>
    </lineage>
</organism>
<dbReference type="Proteomes" id="UP000241912">
    <property type="component" value="Unassembled WGS sequence"/>
</dbReference>
<dbReference type="RefSeq" id="WP_106707493.1">
    <property type="nucleotide sequence ID" value="NZ_PXXU01000038.1"/>
</dbReference>
<dbReference type="EMBL" id="PXXU01000038">
    <property type="protein sequence ID" value="PSJ16731.1"/>
    <property type="molecule type" value="Genomic_DNA"/>
</dbReference>
<evidence type="ECO:0000313" key="1">
    <source>
        <dbReference type="EMBL" id="PSJ16731.1"/>
    </source>
</evidence>
<dbReference type="OrthoDB" id="5874239at2"/>
<dbReference type="AlphaFoldDB" id="A0A2P7NTD3"/>
<protein>
    <submittedName>
        <fullName evidence="1">Uncharacterized protein</fullName>
    </submittedName>
</protein>
<gene>
    <name evidence="1" type="ORF">C7H79_11960</name>
</gene>
<evidence type="ECO:0000313" key="2">
    <source>
        <dbReference type="Proteomes" id="UP000241912"/>
    </source>
</evidence>
<keyword evidence="2" id="KW-1185">Reference proteome</keyword>